<dbReference type="Proteomes" id="UP000661649">
    <property type="component" value="Unassembled WGS sequence"/>
</dbReference>
<evidence type="ECO:0000313" key="2">
    <source>
        <dbReference type="EMBL" id="MBC8628863.1"/>
    </source>
</evidence>
<reference evidence="2 3" key="1">
    <citation type="submission" date="2020-08" db="EMBL/GenBank/DDBJ databases">
        <title>Genome public.</title>
        <authorList>
            <person name="Liu C."/>
            <person name="Sun Q."/>
        </authorList>
    </citation>
    <scope>NUCLEOTIDE SEQUENCE [LARGE SCALE GENOMIC DNA]</scope>
    <source>
        <strain evidence="2 3">3_YM_SP_D4_24.mj</strain>
    </source>
</reference>
<comment type="caution">
    <text evidence="2">The sequence shown here is derived from an EMBL/GenBank/DDBJ whole genome shotgun (WGS) entry which is preliminary data.</text>
</comment>
<keyword evidence="3" id="KW-1185">Reference proteome</keyword>
<protein>
    <submittedName>
        <fullName evidence="2">Uncharacterized protein</fullName>
    </submittedName>
</protein>
<proteinExistence type="predicted"/>
<keyword evidence="1" id="KW-0472">Membrane</keyword>
<feature type="transmembrane region" description="Helical" evidence="1">
    <location>
        <begin position="9"/>
        <end position="26"/>
    </location>
</feature>
<dbReference type="EMBL" id="JACRTP010000003">
    <property type="protein sequence ID" value="MBC8628863.1"/>
    <property type="molecule type" value="Genomic_DNA"/>
</dbReference>
<evidence type="ECO:0000256" key="1">
    <source>
        <dbReference type="SAM" id="Phobius"/>
    </source>
</evidence>
<sequence length="213" mass="24693">MKLSKKKHLILMILLIIIAVFSISFMKNRAYKEKTQRIAVVYPKLPQQDISMLQEGIRDYAYENQIQLDTWYRSQMSAKELQQLAEEERKNHSIGILLVYPEKYLKKQKDGDTYEDVLAITDTMQESFKNYATFAEIKAETVRLPIEKSVLETIANGKKENIYLENTYQLGYESMYMIAKYGKQKQLGTICINPIELNKETLGDGSLDALLVD</sequence>
<accession>A0ABR7PC28</accession>
<keyword evidence="1" id="KW-1133">Transmembrane helix</keyword>
<evidence type="ECO:0000313" key="3">
    <source>
        <dbReference type="Proteomes" id="UP000661649"/>
    </source>
</evidence>
<organism evidence="2 3">
    <name type="scientific">Blautia stercoris</name>
    <dbReference type="NCBI Taxonomy" id="871664"/>
    <lineage>
        <taxon>Bacteria</taxon>
        <taxon>Bacillati</taxon>
        <taxon>Bacillota</taxon>
        <taxon>Clostridia</taxon>
        <taxon>Lachnospirales</taxon>
        <taxon>Lachnospiraceae</taxon>
        <taxon>Blautia</taxon>
    </lineage>
</organism>
<name>A0ABR7PC28_9FIRM</name>
<keyword evidence="1" id="KW-0812">Transmembrane</keyword>
<gene>
    <name evidence="2" type="ORF">H8712_09605</name>
</gene>
<dbReference type="RefSeq" id="WP_187558701.1">
    <property type="nucleotide sequence ID" value="NZ_JACRTP010000003.1"/>
</dbReference>